<dbReference type="HOGENOM" id="CLU_413720_0_0_10"/>
<dbReference type="EMBL" id="CP001097">
    <property type="protein sequence ID" value="ACD89541.1"/>
    <property type="molecule type" value="Genomic_DNA"/>
</dbReference>
<dbReference type="KEGG" id="cli:Clim_0448"/>
<dbReference type="GO" id="GO:0008081">
    <property type="term" value="F:phosphoric diester hydrolase activity"/>
    <property type="evidence" value="ECO:0007669"/>
    <property type="project" value="InterPro"/>
</dbReference>
<evidence type="ECO:0000313" key="2">
    <source>
        <dbReference type="Proteomes" id="UP000008841"/>
    </source>
</evidence>
<dbReference type="SUPFAM" id="SSF51695">
    <property type="entry name" value="PLC-like phosphodiesterases"/>
    <property type="match status" value="1"/>
</dbReference>
<dbReference type="InterPro" id="IPR051057">
    <property type="entry name" value="PI-PLC_domain"/>
</dbReference>
<protein>
    <recommendedName>
        <fullName evidence="3">Phosphatidylinositol diacylglycerol-lyase</fullName>
    </recommendedName>
</protein>
<dbReference type="PANTHER" id="PTHR13593:SF113">
    <property type="entry name" value="SI:DKEY-266F7.9"/>
    <property type="match status" value="1"/>
</dbReference>
<dbReference type="Gene3D" id="3.20.20.190">
    <property type="entry name" value="Phosphatidylinositol (PI) phosphodiesterase"/>
    <property type="match status" value="1"/>
</dbReference>
<dbReference type="GO" id="GO:0006629">
    <property type="term" value="P:lipid metabolic process"/>
    <property type="evidence" value="ECO:0007669"/>
    <property type="project" value="InterPro"/>
</dbReference>
<evidence type="ECO:0000313" key="1">
    <source>
        <dbReference type="EMBL" id="ACD89541.1"/>
    </source>
</evidence>
<dbReference type="STRING" id="290315.Clim_0448"/>
<dbReference type="RefSeq" id="WP_012465422.1">
    <property type="nucleotide sequence ID" value="NC_010803.1"/>
</dbReference>
<reference evidence="1 2" key="1">
    <citation type="submission" date="2008-05" db="EMBL/GenBank/DDBJ databases">
        <title>Complete sequence of Chlorobium limicola DSM 245.</title>
        <authorList>
            <consortium name="US DOE Joint Genome Institute"/>
            <person name="Lucas S."/>
            <person name="Copeland A."/>
            <person name="Lapidus A."/>
            <person name="Glavina del Rio T."/>
            <person name="Dalin E."/>
            <person name="Tice H."/>
            <person name="Bruce D."/>
            <person name="Goodwin L."/>
            <person name="Pitluck S."/>
            <person name="Schmutz J."/>
            <person name="Larimer F."/>
            <person name="Land M."/>
            <person name="Hauser L."/>
            <person name="Kyrpides N."/>
            <person name="Ovchinnikova G."/>
            <person name="Zhao F."/>
            <person name="Li T."/>
            <person name="Liu Z."/>
            <person name="Overmann J."/>
            <person name="Bryant D.A."/>
            <person name="Richardson P."/>
        </authorList>
    </citation>
    <scope>NUCLEOTIDE SEQUENCE [LARGE SCALE GENOMIC DNA]</scope>
    <source>
        <strain evidence="2">DSM 245 / NBRC 103803 / 6330</strain>
    </source>
</reference>
<gene>
    <name evidence="1" type="ordered locus">Clim_0448</name>
</gene>
<dbReference type="OrthoDB" id="7191982at2"/>
<sequence length="663" mass="72841">MQICNEEPIRTLAYQLWLDRGAPFDNTQDIDWLESERIILSRSIDPVIDPVVIEPDETDSSAVVPAPPEVTGPAGRTNRWMQAHWERIGRKPLKELCLPSTHDSGTYRLDLKLAPDAADLIKTLYDYADTDNNATGVRKYIRGMAVCQSLTIREQLDSGIRVIDLRVCKVDGVYYCCHALLGDEIRVLLKDMAEFLAANPYEVVFVKVGLKKMSDAEETEAWSYLVENTAPYGIKYPKDKVEGDKSPIDPDFSMETLASLKANKDRRCLLLSDDYFLSNYSDEITTTDGVISRLESKTTDIDGEERANREAKRESGKPTAIDRRLFEAQCFRPTSSFNYGAGYIQAEGAISLGALAGLAGLSLNYVPLLKTVFKGDEHTPVPANLHENAQNSRSIVREYFTWLAGNPHIARPQVINCDYFQEVPLVDIAIQISIGQPVPDLSGVQDIPVPELRMDWFTATVGWVPNLVAFAAMLAGVGCCDLGRYLDDNIPGITGDVLGAALKGAGYACGEVAQTIHTVLKLTADELNTVLRQIGYASDEIEQAFVTMGEGFVDFFSDAGEEAERIAIEAARLAEEAARQTENAARIAAAETARVAEEAARQAEEAALIAAREAERIALETARVAEEAARATAREAERIAREAARVAEDAARATANALNPTRW</sequence>
<dbReference type="AlphaFoldDB" id="B3EG08"/>
<name>B3EG08_CHLL2</name>
<dbReference type="PANTHER" id="PTHR13593">
    <property type="match status" value="1"/>
</dbReference>
<evidence type="ECO:0008006" key="3">
    <source>
        <dbReference type="Google" id="ProtNLM"/>
    </source>
</evidence>
<dbReference type="InterPro" id="IPR017946">
    <property type="entry name" value="PLC-like_Pdiesterase_TIM-brl"/>
</dbReference>
<accession>B3EG08</accession>
<organism evidence="1 2">
    <name type="scientific">Chlorobium limicola (strain DSM 245 / NBRC 103803 / 6330)</name>
    <dbReference type="NCBI Taxonomy" id="290315"/>
    <lineage>
        <taxon>Bacteria</taxon>
        <taxon>Pseudomonadati</taxon>
        <taxon>Chlorobiota</taxon>
        <taxon>Chlorobiia</taxon>
        <taxon>Chlorobiales</taxon>
        <taxon>Chlorobiaceae</taxon>
        <taxon>Chlorobium/Pelodictyon group</taxon>
        <taxon>Chlorobium</taxon>
    </lineage>
</organism>
<proteinExistence type="predicted"/>
<dbReference type="Proteomes" id="UP000008841">
    <property type="component" value="Chromosome"/>
</dbReference>
<dbReference type="eggNOG" id="ENOG5032ZUZ">
    <property type="taxonomic scope" value="Bacteria"/>
</dbReference>